<proteinExistence type="inferred from homology"/>
<sequence length="283" mass="29876">MGEPIRTVGVVGAGVMGVSLAHALTAAGLDVVLHDTSPDALARAEGEVARASRLARLSLGRATRATGSLRLSSSLADVAGCALVVENVTEDAELKSTVHRELDAILPGEAIVAVNTSAVPITEVALAGEHPGRVVGAHFMNPVATSSMVEVIRTEHTSDRAIDVLWEVLDALGMEMVVVEDAAGFVINRCLMMFVNEAAALLDDGVASAAQVDRLFRGCLGHRTGPLRTADVIGIDTIVDTLRVLSDHYGPERFTPCTRLTAMVREGHLGRKSGQGFYNYEED</sequence>
<dbReference type="PANTHER" id="PTHR48075">
    <property type="entry name" value="3-HYDROXYACYL-COA DEHYDROGENASE FAMILY PROTEIN"/>
    <property type="match status" value="1"/>
</dbReference>
<protein>
    <submittedName>
        <fullName evidence="8">3-hydroxybutyryl-CoA dehydrogenase</fullName>
    </submittedName>
</protein>
<feature type="binding site" evidence="5">
    <location>
        <position position="272"/>
    </location>
    <ligand>
        <name>NAD(+)</name>
        <dbReference type="ChEBI" id="CHEBI:57540"/>
    </ligand>
</feature>
<keyword evidence="3" id="KW-0560">Oxidoreductase</keyword>
<keyword evidence="5" id="KW-0520">NAD</keyword>
<comment type="caution">
    <text evidence="8">The sequence shown here is derived from an EMBL/GenBank/DDBJ whole genome shotgun (WGS) entry which is preliminary data.</text>
</comment>
<feature type="binding site" evidence="5">
    <location>
        <position position="35"/>
    </location>
    <ligand>
        <name>NAD(+)</name>
        <dbReference type="ChEBI" id="CHEBI:57540"/>
    </ligand>
</feature>
<dbReference type="SUPFAM" id="SSF48179">
    <property type="entry name" value="6-phosphogluconate dehydrogenase C-terminal domain-like"/>
    <property type="match status" value="1"/>
</dbReference>
<dbReference type="AlphaFoldDB" id="A0A4Y4E196"/>
<organism evidence="8 9">
    <name type="scientific">Cellulosimicrobium cellulans</name>
    <name type="common">Arthrobacter luteus</name>
    <dbReference type="NCBI Taxonomy" id="1710"/>
    <lineage>
        <taxon>Bacteria</taxon>
        <taxon>Bacillati</taxon>
        <taxon>Actinomycetota</taxon>
        <taxon>Actinomycetes</taxon>
        <taxon>Micrococcales</taxon>
        <taxon>Promicromonosporaceae</taxon>
        <taxon>Cellulosimicrobium</taxon>
    </lineage>
</organism>
<feature type="domain" description="3-hydroxyacyl-CoA dehydrogenase C-terminal" evidence="6">
    <location>
        <begin position="184"/>
        <end position="280"/>
    </location>
</feature>
<reference evidence="8 9" key="1">
    <citation type="submission" date="2019-06" db="EMBL/GenBank/DDBJ databases">
        <title>Whole genome shotgun sequence of Cellulosimicrobium cellulans NBRC 15516.</title>
        <authorList>
            <person name="Hosoyama A."/>
            <person name="Uohara A."/>
            <person name="Ohji S."/>
            <person name="Ichikawa N."/>
        </authorList>
    </citation>
    <scope>NUCLEOTIDE SEQUENCE [LARGE SCALE GENOMIC DNA]</scope>
    <source>
        <strain evidence="8 9">NBRC 15516</strain>
    </source>
</reference>
<dbReference type="PIRSF" id="PIRSF000105">
    <property type="entry name" value="HCDH"/>
    <property type="match status" value="1"/>
</dbReference>
<feature type="binding site" evidence="5">
    <location>
        <position position="90"/>
    </location>
    <ligand>
        <name>NAD(+)</name>
        <dbReference type="ChEBI" id="CHEBI:57540"/>
    </ligand>
</feature>
<evidence type="ECO:0000256" key="3">
    <source>
        <dbReference type="ARBA" id="ARBA00023002"/>
    </source>
</evidence>
<evidence type="ECO:0000256" key="4">
    <source>
        <dbReference type="PIRSR" id="PIRSR000105-1"/>
    </source>
</evidence>
<dbReference type="EMBL" id="BJNZ01000018">
    <property type="protein sequence ID" value="GED10743.1"/>
    <property type="molecule type" value="Genomic_DNA"/>
</dbReference>
<dbReference type="PANTHER" id="PTHR48075:SF5">
    <property type="entry name" value="3-HYDROXYBUTYRYL-COA DEHYDROGENASE"/>
    <property type="match status" value="1"/>
</dbReference>
<dbReference type="InterPro" id="IPR036291">
    <property type="entry name" value="NAD(P)-bd_dom_sf"/>
</dbReference>
<dbReference type="InterPro" id="IPR006176">
    <property type="entry name" value="3-OHacyl-CoA_DH_NAD-bd"/>
</dbReference>
<dbReference type="InterPro" id="IPR006108">
    <property type="entry name" value="3HC_DH_C"/>
</dbReference>
<feature type="binding site" evidence="5">
    <location>
        <position position="117"/>
    </location>
    <ligand>
        <name>NAD(+)</name>
        <dbReference type="ChEBI" id="CHEBI:57540"/>
    </ligand>
</feature>
<evidence type="ECO:0000313" key="8">
    <source>
        <dbReference type="EMBL" id="GED10743.1"/>
    </source>
</evidence>
<dbReference type="Pfam" id="PF02737">
    <property type="entry name" value="3HCDH_N"/>
    <property type="match status" value="1"/>
</dbReference>
<dbReference type="RefSeq" id="WP_218027116.1">
    <property type="nucleotide sequence ID" value="NZ_BJNZ01000018.1"/>
</dbReference>
<dbReference type="Pfam" id="PF00725">
    <property type="entry name" value="3HCDH"/>
    <property type="match status" value="1"/>
</dbReference>
<feature type="binding site" evidence="5">
    <location>
        <position position="141"/>
    </location>
    <ligand>
        <name>NAD(+)</name>
        <dbReference type="ChEBI" id="CHEBI:57540"/>
    </ligand>
</feature>
<feature type="site" description="Important for catalytic activity" evidence="4">
    <location>
        <position position="138"/>
    </location>
</feature>
<evidence type="ECO:0000259" key="7">
    <source>
        <dbReference type="Pfam" id="PF02737"/>
    </source>
</evidence>
<comment type="pathway">
    <text evidence="1">Lipid metabolism; butanoate metabolism.</text>
</comment>
<feature type="binding site" evidence="5">
    <location>
        <begin position="12"/>
        <end position="17"/>
    </location>
    <ligand>
        <name>NAD(+)</name>
        <dbReference type="ChEBI" id="CHEBI:57540"/>
    </ligand>
</feature>
<evidence type="ECO:0000256" key="1">
    <source>
        <dbReference type="ARBA" id="ARBA00005086"/>
    </source>
</evidence>
<evidence type="ECO:0000256" key="5">
    <source>
        <dbReference type="PIRSR" id="PIRSR000105-2"/>
    </source>
</evidence>
<comment type="similarity">
    <text evidence="2">Belongs to the 3-hydroxyacyl-CoA dehydrogenase family.</text>
</comment>
<accession>A0A4Y4E196</accession>
<dbReference type="GO" id="GO:0006631">
    <property type="term" value="P:fatty acid metabolic process"/>
    <property type="evidence" value="ECO:0007669"/>
    <property type="project" value="InterPro"/>
</dbReference>
<dbReference type="GO" id="GO:0016616">
    <property type="term" value="F:oxidoreductase activity, acting on the CH-OH group of donors, NAD or NADP as acceptor"/>
    <property type="evidence" value="ECO:0007669"/>
    <property type="project" value="InterPro"/>
</dbReference>
<evidence type="ECO:0000256" key="2">
    <source>
        <dbReference type="ARBA" id="ARBA00009463"/>
    </source>
</evidence>
<dbReference type="InterPro" id="IPR022694">
    <property type="entry name" value="3-OHacyl-CoA_DH"/>
</dbReference>
<evidence type="ECO:0000259" key="6">
    <source>
        <dbReference type="Pfam" id="PF00725"/>
    </source>
</evidence>
<name>A0A4Y4E196_CELCE</name>
<dbReference type="InterPro" id="IPR013328">
    <property type="entry name" value="6PGD_dom2"/>
</dbReference>
<gene>
    <name evidence="8" type="primary">paaH</name>
    <name evidence="8" type="ORF">CCE02nite_27420</name>
</gene>
<dbReference type="Proteomes" id="UP000316659">
    <property type="component" value="Unassembled WGS sequence"/>
</dbReference>
<evidence type="ECO:0000313" key="9">
    <source>
        <dbReference type="Proteomes" id="UP000316659"/>
    </source>
</evidence>
<dbReference type="InterPro" id="IPR008927">
    <property type="entry name" value="6-PGluconate_DH-like_C_sf"/>
</dbReference>
<dbReference type="GO" id="GO:0070403">
    <property type="term" value="F:NAD+ binding"/>
    <property type="evidence" value="ECO:0007669"/>
    <property type="project" value="InterPro"/>
</dbReference>
<feature type="domain" description="3-hydroxyacyl-CoA dehydrogenase NAD binding" evidence="7">
    <location>
        <begin position="7"/>
        <end position="181"/>
    </location>
</feature>
<dbReference type="Gene3D" id="3.40.50.720">
    <property type="entry name" value="NAD(P)-binding Rossmann-like Domain"/>
    <property type="match status" value="1"/>
</dbReference>
<feature type="binding site" evidence="5">
    <location>
        <position position="95"/>
    </location>
    <ligand>
        <name>NAD(+)</name>
        <dbReference type="ChEBI" id="CHEBI:57540"/>
    </ligand>
</feature>
<dbReference type="Gene3D" id="1.10.1040.10">
    <property type="entry name" value="N-(1-d-carboxylethyl)-l-norvaline Dehydrogenase, domain 2"/>
    <property type="match status" value="1"/>
</dbReference>
<dbReference type="SUPFAM" id="SSF51735">
    <property type="entry name" value="NAD(P)-binding Rossmann-fold domains"/>
    <property type="match status" value="1"/>
</dbReference>